<gene>
    <name evidence="17" type="ORF">DFO77_102255</name>
</gene>
<keyword evidence="10" id="KW-0627">Porphyrin biosynthesis</keyword>
<dbReference type="Pfam" id="PF13241">
    <property type="entry name" value="NAD_binding_7"/>
    <property type="match status" value="1"/>
</dbReference>
<reference evidence="17 18" key="1">
    <citation type="submission" date="2018-07" db="EMBL/GenBank/DDBJ databases">
        <title>Freshwater and sediment microbial communities from various areas in North America, analyzing microbe dynamics in response to fracking.</title>
        <authorList>
            <person name="Lamendella R."/>
        </authorList>
    </citation>
    <scope>NUCLEOTIDE SEQUENCE [LARGE SCALE GENOMIC DNA]</scope>
    <source>
        <strain evidence="17 18">160A</strain>
    </source>
</reference>
<dbReference type="InterPro" id="IPR036291">
    <property type="entry name" value="NAD(P)-bd_dom_sf"/>
</dbReference>
<dbReference type="Gene3D" id="3.40.50.720">
    <property type="entry name" value="NAD(P)-binding Rossmann-like Domain"/>
    <property type="match status" value="1"/>
</dbReference>
<keyword evidence="8" id="KW-0520">NAD</keyword>
<sequence>MNLESTQMEFLPISINITNKKVLFIGGGKVALQKIKSLSRFDAQITVVSTAFDPEVEAHKEITCITKSYESADLDGYFLVYACTDSNHTNEMIREDCHKKNILVCVADMPKLCDFISPAIYKTGNTTISVSSNARNAKKSVEIRNQIRKIYEQSEGHLDKLSREENGYNMKTDSPVNLPSHHSGSKGKVILAGFGPGDPGLLTLKANQHLQEADIIFHDALLDVPFLDRFPGQKVSVGKRCGKHHKKQDEINHMLVEAAQEGKKVVRLKGGDPFIFGRGGEEMSHLLDNRIDVEVIPGITSAFAAAAQYGLPLTHRKAGSSVAFCSGHDLSGKSFPKADTLVFFMGASKQCEISKGLIEEGWAPDTPVALLSNISNPQSRAVISRLDQLCQEKLIIDTPLLIVVGQTVSRIPQDFLPTHEYFVNQDIEQ</sequence>
<keyword evidence="6" id="KW-0949">S-adenosyl-L-methionine</keyword>
<dbReference type="FunFam" id="3.40.1010.10:FF:000001">
    <property type="entry name" value="Siroheme synthase"/>
    <property type="match status" value="1"/>
</dbReference>
<dbReference type="PANTHER" id="PTHR45790:SF3">
    <property type="entry name" value="S-ADENOSYL-L-METHIONINE-DEPENDENT UROPORPHYRINOGEN III METHYLTRANSFERASE, CHLOROPLASTIC"/>
    <property type="match status" value="1"/>
</dbReference>
<evidence type="ECO:0000256" key="15">
    <source>
        <dbReference type="RuleBase" id="RU003960"/>
    </source>
</evidence>
<dbReference type="EMBL" id="QPIZ01000002">
    <property type="protein sequence ID" value="RCW39100.1"/>
    <property type="molecule type" value="Genomic_DNA"/>
</dbReference>
<evidence type="ECO:0000256" key="14">
    <source>
        <dbReference type="PIRSR" id="PIRSR036426-1"/>
    </source>
</evidence>
<dbReference type="GO" id="GO:0051287">
    <property type="term" value="F:NAD binding"/>
    <property type="evidence" value="ECO:0007669"/>
    <property type="project" value="InterPro"/>
</dbReference>
<evidence type="ECO:0000256" key="9">
    <source>
        <dbReference type="ARBA" id="ARBA00023239"/>
    </source>
</evidence>
<dbReference type="InterPro" id="IPR012409">
    <property type="entry name" value="Sirohaem_synth"/>
</dbReference>
<evidence type="ECO:0000256" key="13">
    <source>
        <dbReference type="ARBA" id="ARBA00047561"/>
    </source>
</evidence>
<accession>A0A368VFP3</accession>
<dbReference type="GO" id="GO:0032259">
    <property type="term" value="P:methylation"/>
    <property type="evidence" value="ECO:0007669"/>
    <property type="project" value="UniProtKB-KW"/>
</dbReference>
<evidence type="ECO:0000313" key="18">
    <source>
        <dbReference type="Proteomes" id="UP000252733"/>
    </source>
</evidence>
<dbReference type="NCBIfam" id="TIGR01469">
    <property type="entry name" value="cobA_cysG_Cterm"/>
    <property type="match status" value="1"/>
</dbReference>
<evidence type="ECO:0000256" key="1">
    <source>
        <dbReference type="ARBA" id="ARBA00005010"/>
    </source>
</evidence>
<evidence type="ECO:0000256" key="3">
    <source>
        <dbReference type="ARBA" id="ARBA00022573"/>
    </source>
</evidence>
<keyword evidence="4 15" id="KW-0489">Methyltransferase</keyword>
<comment type="pathway">
    <text evidence="12">Porphyrin-containing compound metabolism; siroheme biosynthesis; precorrin-2 from uroporphyrinogen III: step 1/1.</text>
</comment>
<comment type="catalytic activity">
    <reaction evidence="13">
        <text>precorrin-2 + NAD(+) = sirohydrochlorin + NADH + 2 H(+)</text>
        <dbReference type="Rhea" id="RHEA:15613"/>
        <dbReference type="ChEBI" id="CHEBI:15378"/>
        <dbReference type="ChEBI" id="CHEBI:57540"/>
        <dbReference type="ChEBI" id="CHEBI:57945"/>
        <dbReference type="ChEBI" id="CHEBI:58351"/>
        <dbReference type="ChEBI" id="CHEBI:58827"/>
        <dbReference type="EC" id="1.3.1.76"/>
    </reaction>
</comment>
<dbReference type="InterPro" id="IPR035996">
    <property type="entry name" value="4pyrrol_Methylase_sf"/>
</dbReference>
<dbReference type="GO" id="GO:0051266">
    <property type="term" value="F:sirohydrochlorin ferrochelatase activity"/>
    <property type="evidence" value="ECO:0007669"/>
    <property type="project" value="InterPro"/>
</dbReference>
<dbReference type="Gene3D" id="3.30.950.10">
    <property type="entry name" value="Methyltransferase, Cobalt-precorrin-4 Transmethylase, Domain 2"/>
    <property type="match status" value="1"/>
</dbReference>
<dbReference type="PIRSF" id="PIRSF036426">
    <property type="entry name" value="Sirohaem_synth"/>
    <property type="match status" value="1"/>
</dbReference>
<dbReference type="InterPro" id="IPR003043">
    <property type="entry name" value="Uropor_MeTrfase_CS"/>
</dbReference>
<dbReference type="Proteomes" id="UP000252733">
    <property type="component" value="Unassembled WGS sequence"/>
</dbReference>
<dbReference type="SUPFAM" id="SSF53790">
    <property type="entry name" value="Tetrapyrrole methylase"/>
    <property type="match status" value="1"/>
</dbReference>
<proteinExistence type="inferred from homology"/>
<keyword evidence="9" id="KW-0456">Lyase</keyword>
<evidence type="ECO:0000259" key="16">
    <source>
        <dbReference type="Pfam" id="PF00590"/>
    </source>
</evidence>
<evidence type="ECO:0000256" key="11">
    <source>
        <dbReference type="ARBA" id="ARBA00023268"/>
    </source>
</evidence>
<evidence type="ECO:0000256" key="7">
    <source>
        <dbReference type="ARBA" id="ARBA00023002"/>
    </source>
</evidence>
<evidence type="ECO:0000256" key="12">
    <source>
        <dbReference type="ARBA" id="ARBA00025705"/>
    </source>
</evidence>
<keyword evidence="18" id="KW-1185">Reference proteome</keyword>
<dbReference type="PROSITE" id="PS00840">
    <property type="entry name" value="SUMT_2"/>
    <property type="match status" value="1"/>
</dbReference>
<dbReference type="CDD" id="cd11642">
    <property type="entry name" value="SUMT"/>
    <property type="match status" value="1"/>
</dbReference>
<dbReference type="InterPro" id="IPR014777">
    <property type="entry name" value="4pyrrole_Mease_sub1"/>
</dbReference>
<keyword evidence="3" id="KW-0169">Cobalamin biosynthesis</keyword>
<evidence type="ECO:0000313" key="17">
    <source>
        <dbReference type="EMBL" id="RCW39100.1"/>
    </source>
</evidence>
<evidence type="ECO:0000256" key="10">
    <source>
        <dbReference type="ARBA" id="ARBA00023244"/>
    </source>
</evidence>
<dbReference type="GO" id="GO:0009236">
    <property type="term" value="P:cobalamin biosynthetic process"/>
    <property type="evidence" value="ECO:0007669"/>
    <property type="project" value="UniProtKB-KW"/>
</dbReference>
<dbReference type="AlphaFoldDB" id="A0A368VFP3"/>
<comment type="pathway">
    <text evidence="1">Porphyrin-containing compound metabolism; siroheme biosynthesis; sirohydrochlorin from precorrin-2: step 1/1.</text>
</comment>
<dbReference type="InterPro" id="IPR014776">
    <property type="entry name" value="4pyrrole_Mease_sub2"/>
</dbReference>
<dbReference type="PANTHER" id="PTHR45790">
    <property type="entry name" value="SIROHEME SYNTHASE-RELATED"/>
    <property type="match status" value="1"/>
</dbReference>
<dbReference type="InterPro" id="IPR006366">
    <property type="entry name" value="CobA/CysG_C"/>
</dbReference>
<dbReference type="Pfam" id="PF00590">
    <property type="entry name" value="TP_methylase"/>
    <property type="match status" value="1"/>
</dbReference>
<dbReference type="SUPFAM" id="SSF51735">
    <property type="entry name" value="NAD(P)-binding Rossmann-fold domains"/>
    <property type="match status" value="1"/>
</dbReference>
<feature type="active site" description="Proton donor" evidence="14">
    <location>
        <position position="239"/>
    </location>
</feature>
<keyword evidence="7" id="KW-0560">Oxidoreductase</keyword>
<comment type="caution">
    <text evidence="17">The sequence shown here is derived from an EMBL/GenBank/DDBJ whole genome shotgun (WGS) entry which is preliminary data.</text>
</comment>
<evidence type="ECO:0000256" key="5">
    <source>
        <dbReference type="ARBA" id="ARBA00022679"/>
    </source>
</evidence>
<dbReference type="GO" id="GO:0043115">
    <property type="term" value="F:precorrin-2 dehydrogenase activity"/>
    <property type="evidence" value="ECO:0007669"/>
    <property type="project" value="UniProtKB-EC"/>
</dbReference>
<dbReference type="InterPro" id="IPR000878">
    <property type="entry name" value="4pyrrol_Mease"/>
</dbReference>
<organism evidence="17 18">
    <name type="scientific">Marinilabilia salmonicolor</name>
    <dbReference type="NCBI Taxonomy" id="989"/>
    <lineage>
        <taxon>Bacteria</taxon>
        <taxon>Pseudomonadati</taxon>
        <taxon>Bacteroidota</taxon>
        <taxon>Bacteroidia</taxon>
        <taxon>Marinilabiliales</taxon>
        <taxon>Marinilabiliaceae</taxon>
        <taxon>Marinilabilia</taxon>
    </lineage>
</organism>
<feature type="active site" description="Proton acceptor" evidence="14">
    <location>
        <position position="219"/>
    </location>
</feature>
<evidence type="ECO:0000256" key="4">
    <source>
        <dbReference type="ARBA" id="ARBA00022603"/>
    </source>
</evidence>
<evidence type="ECO:0000256" key="6">
    <source>
        <dbReference type="ARBA" id="ARBA00022691"/>
    </source>
</evidence>
<evidence type="ECO:0000256" key="2">
    <source>
        <dbReference type="ARBA" id="ARBA00005879"/>
    </source>
</evidence>
<dbReference type="Gene3D" id="3.40.1010.10">
    <property type="entry name" value="Cobalt-precorrin-4 Transmethylase, Domain 1"/>
    <property type="match status" value="1"/>
</dbReference>
<name>A0A368VFP3_9BACT</name>
<dbReference type="NCBIfam" id="NF004790">
    <property type="entry name" value="PRK06136.1"/>
    <property type="match status" value="1"/>
</dbReference>
<dbReference type="InterPro" id="IPR050161">
    <property type="entry name" value="Siro_Cobalamin_biosynth"/>
</dbReference>
<dbReference type="NCBIfam" id="TIGR01470">
    <property type="entry name" value="cysG_Nterm"/>
    <property type="match status" value="1"/>
</dbReference>
<comment type="similarity">
    <text evidence="2 15">Belongs to the precorrin methyltransferase family.</text>
</comment>
<dbReference type="InterPro" id="IPR006367">
    <property type="entry name" value="Sirohaem_synthase_N"/>
</dbReference>
<evidence type="ECO:0000256" key="8">
    <source>
        <dbReference type="ARBA" id="ARBA00023027"/>
    </source>
</evidence>
<dbReference type="GO" id="GO:0004851">
    <property type="term" value="F:uroporphyrin-III C-methyltransferase activity"/>
    <property type="evidence" value="ECO:0007669"/>
    <property type="project" value="InterPro"/>
</dbReference>
<dbReference type="UniPathway" id="UPA00262">
    <property type="reaction ID" value="UER00222"/>
</dbReference>
<keyword evidence="5 15" id="KW-0808">Transferase</keyword>
<dbReference type="GO" id="GO:0019354">
    <property type="term" value="P:siroheme biosynthetic process"/>
    <property type="evidence" value="ECO:0007669"/>
    <property type="project" value="UniProtKB-UniPathway"/>
</dbReference>
<feature type="domain" description="Tetrapyrrole methylase" evidence="16">
    <location>
        <begin position="188"/>
        <end position="389"/>
    </location>
</feature>
<keyword evidence="11" id="KW-0511">Multifunctional enzyme</keyword>
<protein>
    <submittedName>
        <fullName evidence="17">Uroporphyrin-III C-methyltransferase/precorrin-2 dehydrogenase/sirohydrochlorin ferrochelatase</fullName>
    </submittedName>
</protein>